<dbReference type="InParanoid" id="K9U3B4"/>
<reference evidence="1 2" key="1">
    <citation type="submission" date="2012-06" db="EMBL/GenBank/DDBJ databases">
        <title>Finished chromosome of genome of Chroococcidiopsis thermalis PCC 7203.</title>
        <authorList>
            <consortium name="US DOE Joint Genome Institute"/>
            <person name="Gugger M."/>
            <person name="Coursin T."/>
            <person name="Rippka R."/>
            <person name="Tandeau De Marsac N."/>
            <person name="Huntemann M."/>
            <person name="Wei C.-L."/>
            <person name="Han J."/>
            <person name="Detter J.C."/>
            <person name="Han C."/>
            <person name="Tapia R."/>
            <person name="Davenport K."/>
            <person name="Daligault H."/>
            <person name="Erkkila T."/>
            <person name="Gu W."/>
            <person name="Munk A.C.C."/>
            <person name="Teshima H."/>
            <person name="Xu Y."/>
            <person name="Chain P."/>
            <person name="Chen A."/>
            <person name="Krypides N."/>
            <person name="Mavromatis K."/>
            <person name="Markowitz V."/>
            <person name="Szeto E."/>
            <person name="Ivanova N."/>
            <person name="Mikhailova N."/>
            <person name="Ovchinnikova G."/>
            <person name="Pagani I."/>
            <person name="Pati A."/>
            <person name="Goodwin L."/>
            <person name="Peters L."/>
            <person name="Pitluck S."/>
            <person name="Woyke T."/>
            <person name="Kerfeld C."/>
        </authorList>
    </citation>
    <scope>NUCLEOTIDE SEQUENCE [LARGE SCALE GENOMIC DNA]</scope>
    <source>
        <strain evidence="1 2">PCC 7203</strain>
    </source>
</reference>
<evidence type="ECO:0000313" key="2">
    <source>
        <dbReference type="Proteomes" id="UP000010384"/>
    </source>
</evidence>
<evidence type="ECO:0000313" key="1">
    <source>
        <dbReference type="EMBL" id="AFY89285.1"/>
    </source>
</evidence>
<dbReference type="STRING" id="251229.Chro_3863"/>
<dbReference type="KEGG" id="cthe:Chro_3863"/>
<gene>
    <name evidence="1" type="ORF">Chro_3863</name>
</gene>
<keyword evidence="2" id="KW-1185">Reference proteome</keyword>
<accession>K9U3B4</accession>
<dbReference type="AlphaFoldDB" id="K9U3B4"/>
<dbReference type="eggNOG" id="COG3385">
    <property type="taxonomic scope" value="Bacteria"/>
</dbReference>
<organism evidence="1 2">
    <name type="scientific">Chroococcidiopsis thermalis (strain PCC 7203)</name>
    <dbReference type="NCBI Taxonomy" id="251229"/>
    <lineage>
        <taxon>Bacteria</taxon>
        <taxon>Bacillati</taxon>
        <taxon>Cyanobacteriota</taxon>
        <taxon>Cyanophyceae</taxon>
        <taxon>Chroococcidiopsidales</taxon>
        <taxon>Chroococcidiopsidaceae</taxon>
        <taxon>Chroococcidiopsis</taxon>
    </lineage>
</organism>
<dbReference type="Proteomes" id="UP000010384">
    <property type="component" value="Chromosome"/>
</dbReference>
<dbReference type="EMBL" id="CP003597">
    <property type="protein sequence ID" value="AFY89285.1"/>
    <property type="molecule type" value="Genomic_DNA"/>
</dbReference>
<dbReference type="HOGENOM" id="CLU_060706_1_0_3"/>
<protein>
    <submittedName>
        <fullName evidence="1">Transposase IS4 family protein</fullName>
    </submittedName>
</protein>
<proteinExistence type="predicted"/>
<name>K9U3B4_CHRTP</name>
<dbReference type="SUPFAM" id="SSF53098">
    <property type="entry name" value="Ribonuclease H-like"/>
    <property type="match status" value="1"/>
</dbReference>
<dbReference type="InterPro" id="IPR012337">
    <property type="entry name" value="RNaseH-like_sf"/>
</dbReference>
<sequence>MLPQFYQTCFQKLLTPTQYKMLQILVMLLQFHKSVTIEKLATIFPQPILFESRRRSIQRFLFVPQLSIKAFWFPLLKRWVKDRKLKQGKRLTLAIDRTQWRDQNVFAISLIEDRRAIPIYWQLLSKRGCSNLGEQKALIRPVLQLFKGYKVLLLGDREFHSVRLANWLQSKQIGFVLRQKKGTYIRL</sequence>
<dbReference type="OrthoDB" id="468082at2"/>